<dbReference type="InterPro" id="IPR001279">
    <property type="entry name" value="Metallo-B-lactamas"/>
</dbReference>
<dbReference type="PANTHER" id="PTHR46018">
    <property type="entry name" value="ZINC PHOSPHODIESTERASE ELAC PROTEIN 1"/>
    <property type="match status" value="1"/>
</dbReference>
<sequence length="233" mass="24955">MRLTVVGCSGSIPGPNSACSSYLLEREGFRLLLDAGTGSAGPLLRYTDPGALDAVFISHSHGDHSDDLFAIGYHKERFHPEAPPIPVYGPDTLRIWQHDADAELRRVPEALATTRIGPFTVRLAPVRHTRDTWAIRLDDRFCYTADSEPCAELDELAAGCDVVLAEAAGFDAEPEKGHLSAGDAGRLATSAGARLLVITHLRPWHDPVALLAEAAAHARCPVVAATPGLRLSL</sequence>
<dbReference type="Pfam" id="PF12706">
    <property type="entry name" value="Lactamase_B_2"/>
    <property type="match status" value="1"/>
</dbReference>
<dbReference type="Proteomes" id="UP001595816">
    <property type="component" value="Unassembled WGS sequence"/>
</dbReference>
<comment type="caution">
    <text evidence="2">The sequence shown here is derived from an EMBL/GenBank/DDBJ whole genome shotgun (WGS) entry which is preliminary data.</text>
</comment>
<dbReference type="SUPFAM" id="SSF56281">
    <property type="entry name" value="Metallo-hydrolase/oxidoreductase"/>
    <property type="match status" value="1"/>
</dbReference>
<feature type="domain" description="Metallo-beta-lactamase" evidence="1">
    <location>
        <begin position="18"/>
        <end position="200"/>
    </location>
</feature>
<proteinExistence type="predicted"/>
<dbReference type="CDD" id="cd07716">
    <property type="entry name" value="RNaseZ_short-form-like_MBL-fold"/>
    <property type="match status" value="1"/>
</dbReference>
<dbReference type="Gene3D" id="3.60.15.10">
    <property type="entry name" value="Ribonuclease Z/Hydroxyacylglutathione hydrolase-like"/>
    <property type="match status" value="1"/>
</dbReference>
<dbReference type="RefSeq" id="WP_253758458.1">
    <property type="nucleotide sequence ID" value="NZ_JAMZDZ010000001.1"/>
</dbReference>
<evidence type="ECO:0000313" key="2">
    <source>
        <dbReference type="EMBL" id="MFC4130144.1"/>
    </source>
</evidence>
<evidence type="ECO:0000259" key="1">
    <source>
        <dbReference type="SMART" id="SM00849"/>
    </source>
</evidence>
<name>A0ABV8LH93_9ACTN</name>
<dbReference type="PANTHER" id="PTHR46018:SF4">
    <property type="entry name" value="METALLO-HYDROLASE YHFI-RELATED"/>
    <property type="match status" value="1"/>
</dbReference>
<gene>
    <name evidence="2" type="ORF">ACFOZ4_05935</name>
</gene>
<protein>
    <submittedName>
        <fullName evidence="2">MBL fold metallo-hydrolase</fullName>
    </submittedName>
</protein>
<dbReference type="SMART" id="SM00849">
    <property type="entry name" value="Lactamase_B"/>
    <property type="match status" value="1"/>
</dbReference>
<accession>A0ABV8LH93</accession>
<keyword evidence="3" id="KW-1185">Reference proteome</keyword>
<dbReference type="EMBL" id="JBHSAY010000005">
    <property type="protein sequence ID" value="MFC4130144.1"/>
    <property type="molecule type" value="Genomic_DNA"/>
</dbReference>
<reference evidence="3" key="1">
    <citation type="journal article" date="2019" name="Int. J. Syst. Evol. Microbiol.">
        <title>The Global Catalogue of Microorganisms (GCM) 10K type strain sequencing project: providing services to taxonomists for standard genome sequencing and annotation.</title>
        <authorList>
            <consortium name="The Broad Institute Genomics Platform"/>
            <consortium name="The Broad Institute Genome Sequencing Center for Infectious Disease"/>
            <person name="Wu L."/>
            <person name="Ma J."/>
        </authorList>
    </citation>
    <scope>NUCLEOTIDE SEQUENCE [LARGE SCALE GENOMIC DNA]</scope>
    <source>
        <strain evidence="3">CGMCC 4.7289</strain>
    </source>
</reference>
<dbReference type="InterPro" id="IPR036866">
    <property type="entry name" value="RibonucZ/Hydroxyglut_hydro"/>
</dbReference>
<organism evidence="2 3">
    <name type="scientific">Hamadaea flava</name>
    <dbReference type="NCBI Taxonomy" id="1742688"/>
    <lineage>
        <taxon>Bacteria</taxon>
        <taxon>Bacillati</taxon>
        <taxon>Actinomycetota</taxon>
        <taxon>Actinomycetes</taxon>
        <taxon>Micromonosporales</taxon>
        <taxon>Micromonosporaceae</taxon>
        <taxon>Hamadaea</taxon>
    </lineage>
</organism>
<evidence type="ECO:0000313" key="3">
    <source>
        <dbReference type="Proteomes" id="UP001595816"/>
    </source>
</evidence>